<feature type="transmembrane region" description="Helical" evidence="7">
    <location>
        <begin position="454"/>
        <end position="472"/>
    </location>
</feature>
<dbReference type="GO" id="GO:0022857">
    <property type="term" value="F:transmembrane transporter activity"/>
    <property type="evidence" value="ECO:0007669"/>
    <property type="project" value="InterPro"/>
</dbReference>
<reference evidence="8" key="2">
    <citation type="submission" date="2021-01" db="EMBL/GenBank/DDBJ databases">
        <authorList>
            <person name="Schikora-Tamarit M.A."/>
        </authorList>
    </citation>
    <scope>NUCLEOTIDE SEQUENCE</scope>
    <source>
        <strain evidence="8">CBS6075</strain>
    </source>
</reference>
<evidence type="ECO:0000313" key="9">
    <source>
        <dbReference type="Proteomes" id="UP000769157"/>
    </source>
</evidence>
<sequence length="643" mass="70567">MWDTLQKFSGKIDSLGVESRGLERCMPYERSQSRALVLSIIGLWISGCGGLTSMSSFFLGPLLFGLGYKDSMVVGLLGTLLGCVLPAYSATLGPRSGLRQLCLMRFLFGRFAIRFVCLISVIGMGGWTVSNAVLGGEILRGVSNGSLPIEVGIIIVSVLSLVVAVFGIKLVLKIETAIGIAVIITVLLMYPMARSEITINHDTVSVGSNLTVIGNRLCFFTLCYSVTATWAGIASDYYILFPENFGQTKTFFLTFFGIAVPTVFGAVIGLLIGNAALVNENWNAAYENDSIGGLLNVVFDNWGNFGKFLLIVLWLSLMTNNILNLYSSAFMIQMMDPWIHRNIPRWLMVIAVFAVTLILAMVGRNKLSTILSNFLPMLGYWITIYIVLQLEESLIFRSTGLYSLFHAEHKHKEVFEEVSKDQTNELCYVQEEQMEIKPRYNFAIWDRPDYQTHGIAASIAFCMGIVAAVLGMDQVYYIGVLARKIGDYGGDIGDWLIIVFTGLSYPPLRESRIWTIDRIQAADCSLGCFLGCSGELTCFVSKSRSFPTSTHPDESAESGSWWVCSNIASVTTSTLFSMPDSSGSRGSSGEHTHCSLSTTNLYISFVPSSTGLSSFNVVFHTPLRGSNSNLSLEEDHSLNDPAT</sequence>
<evidence type="ECO:0000256" key="2">
    <source>
        <dbReference type="ARBA" id="ARBA00008974"/>
    </source>
</evidence>
<gene>
    <name evidence="8" type="ORF">OGAPHI_001254</name>
</gene>
<accession>A0A9P8PGB0</accession>
<comment type="subcellular location">
    <subcellularLocation>
        <location evidence="1">Membrane</location>
        <topology evidence="1">Multi-pass membrane protein</topology>
    </subcellularLocation>
</comment>
<dbReference type="InterPro" id="IPR001248">
    <property type="entry name" value="Pur-cyt_permease"/>
</dbReference>
<evidence type="ECO:0000313" key="8">
    <source>
        <dbReference type="EMBL" id="KAH3670739.1"/>
    </source>
</evidence>
<organism evidence="8 9">
    <name type="scientific">Ogataea philodendri</name>
    <dbReference type="NCBI Taxonomy" id="1378263"/>
    <lineage>
        <taxon>Eukaryota</taxon>
        <taxon>Fungi</taxon>
        <taxon>Dikarya</taxon>
        <taxon>Ascomycota</taxon>
        <taxon>Saccharomycotina</taxon>
        <taxon>Pichiomycetes</taxon>
        <taxon>Pichiales</taxon>
        <taxon>Pichiaceae</taxon>
        <taxon>Ogataea</taxon>
    </lineage>
</organism>
<comment type="similarity">
    <text evidence="2">Belongs to the purine-cytosine permease (2.A.39) family.</text>
</comment>
<feature type="transmembrane region" description="Helical" evidence="7">
    <location>
        <begin position="251"/>
        <end position="272"/>
    </location>
</feature>
<reference evidence="8" key="1">
    <citation type="journal article" date="2021" name="Open Biol.">
        <title>Shared evolutionary footprints suggest mitochondrial oxidative damage underlies multiple complex I losses in fungi.</title>
        <authorList>
            <person name="Schikora-Tamarit M.A."/>
            <person name="Marcet-Houben M."/>
            <person name="Nosek J."/>
            <person name="Gabaldon T."/>
        </authorList>
    </citation>
    <scope>NUCLEOTIDE SEQUENCE</scope>
    <source>
        <strain evidence="8">CBS6075</strain>
    </source>
</reference>
<protein>
    <recommendedName>
        <fullName evidence="10">Vitamin B6 transporter</fullName>
    </recommendedName>
</protein>
<dbReference type="GeneID" id="70233222"/>
<feature type="transmembrane region" description="Helical" evidence="7">
    <location>
        <begin position="111"/>
        <end position="129"/>
    </location>
</feature>
<dbReference type="Proteomes" id="UP000769157">
    <property type="component" value="Unassembled WGS sequence"/>
</dbReference>
<feature type="transmembrane region" description="Helical" evidence="7">
    <location>
        <begin position="213"/>
        <end position="239"/>
    </location>
</feature>
<keyword evidence="3" id="KW-0813">Transport</keyword>
<proteinExistence type="inferred from homology"/>
<dbReference type="PANTHER" id="PTHR31806">
    <property type="entry name" value="PURINE-CYTOSINE PERMEASE FCY2-RELATED"/>
    <property type="match status" value="1"/>
</dbReference>
<keyword evidence="4 7" id="KW-0812">Transmembrane</keyword>
<dbReference type="InterPro" id="IPR026030">
    <property type="entry name" value="Pur-cyt_permease_Fcy2/21/22"/>
</dbReference>
<evidence type="ECO:0008006" key="10">
    <source>
        <dbReference type="Google" id="ProtNLM"/>
    </source>
</evidence>
<keyword evidence="9" id="KW-1185">Reference proteome</keyword>
<feature type="transmembrane region" description="Helical" evidence="7">
    <location>
        <begin position="370"/>
        <end position="388"/>
    </location>
</feature>
<evidence type="ECO:0000256" key="1">
    <source>
        <dbReference type="ARBA" id="ARBA00004141"/>
    </source>
</evidence>
<dbReference type="EMBL" id="JAEUBE010000087">
    <property type="protein sequence ID" value="KAH3670739.1"/>
    <property type="molecule type" value="Genomic_DNA"/>
</dbReference>
<name>A0A9P8PGB0_9ASCO</name>
<evidence type="ECO:0000256" key="7">
    <source>
        <dbReference type="SAM" id="Phobius"/>
    </source>
</evidence>
<dbReference type="GO" id="GO:0000329">
    <property type="term" value="C:fungal-type vacuole membrane"/>
    <property type="evidence" value="ECO:0007669"/>
    <property type="project" value="TreeGrafter"/>
</dbReference>
<dbReference type="GO" id="GO:0005886">
    <property type="term" value="C:plasma membrane"/>
    <property type="evidence" value="ECO:0007669"/>
    <property type="project" value="TreeGrafter"/>
</dbReference>
<feature type="transmembrane region" description="Helical" evidence="7">
    <location>
        <begin position="346"/>
        <end position="364"/>
    </location>
</feature>
<evidence type="ECO:0000256" key="6">
    <source>
        <dbReference type="ARBA" id="ARBA00023136"/>
    </source>
</evidence>
<dbReference type="OrthoDB" id="5428495at2759"/>
<feature type="transmembrane region" description="Helical" evidence="7">
    <location>
        <begin position="149"/>
        <end position="167"/>
    </location>
</feature>
<feature type="transmembrane region" description="Helical" evidence="7">
    <location>
        <begin position="174"/>
        <end position="193"/>
    </location>
</feature>
<dbReference type="Gene3D" id="1.10.4160.10">
    <property type="entry name" value="Hydantoin permease"/>
    <property type="match status" value="1"/>
</dbReference>
<dbReference type="AlphaFoldDB" id="A0A9P8PGB0"/>
<feature type="transmembrane region" description="Helical" evidence="7">
    <location>
        <begin position="36"/>
        <end position="59"/>
    </location>
</feature>
<comment type="caution">
    <text evidence="8">The sequence shown here is derived from an EMBL/GenBank/DDBJ whole genome shotgun (WGS) entry which is preliminary data.</text>
</comment>
<keyword evidence="5 7" id="KW-1133">Transmembrane helix</keyword>
<feature type="transmembrane region" description="Helical" evidence="7">
    <location>
        <begin position="71"/>
        <end position="90"/>
    </location>
</feature>
<dbReference type="Pfam" id="PF02133">
    <property type="entry name" value="Transp_cyt_pur"/>
    <property type="match status" value="1"/>
</dbReference>
<feature type="transmembrane region" description="Helical" evidence="7">
    <location>
        <begin position="308"/>
        <end position="326"/>
    </location>
</feature>
<keyword evidence="6 7" id="KW-0472">Membrane</keyword>
<dbReference type="PANTHER" id="PTHR31806:SF17">
    <property type="entry name" value="VITAMIN B6 TRANSPORTER TPN1"/>
    <property type="match status" value="1"/>
</dbReference>
<evidence type="ECO:0000256" key="3">
    <source>
        <dbReference type="ARBA" id="ARBA00022448"/>
    </source>
</evidence>
<dbReference type="RefSeq" id="XP_046064164.1">
    <property type="nucleotide sequence ID" value="XM_046201996.1"/>
</dbReference>
<evidence type="ECO:0000256" key="5">
    <source>
        <dbReference type="ARBA" id="ARBA00022989"/>
    </source>
</evidence>
<evidence type="ECO:0000256" key="4">
    <source>
        <dbReference type="ARBA" id="ARBA00022692"/>
    </source>
</evidence>